<keyword evidence="10" id="KW-0812">Transmembrane</keyword>
<evidence type="ECO:0000256" key="5">
    <source>
        <dbReference type="ARBA" id="ARBA00022982"/>
    </source>
</evidence>
<keyword evidence="10" id="KW-0472">Membrane</keyword>
<dbReference type="PANTHER" id="PTHR46107">
    <property type="entry name" value="DUMPY: SHORTER THAN WILD-TYPE"/>
    <property type="match status" value="1"/>
</dbReference>
<keyword evidence="3" id="KW-0732">Signal</keyword>
<evidence type="ECO:0000256" key="10">
    <source>
        <dbReference type="SAM" id="Phobius"/>
    </source>
</evidence>
<evidence type="ECO:0000256" key="4">
    <source>
        <dbReference type="ARBA" id="ARBA00022824"/>
    </source>
</evidence>
<evidence type="ECO:0000256" key="7">
    <source>
        <dbReference type="ARBA" id="ARBA00023157"/>
    </source>
</evidence>
<dbReference type="Proteomes" id="UP001482620">
    <property type="component" value="Unassembled WGS sequence"/>
</dbReference>
<name>A0ABV0VFN3_9TELE</name>
<evidence type="ECO:0000256" key="3">
    <source>
        <dbReference type="ARBA" id="ARBA00022729"/>
    </source>
</evidence>
<comment type="caution">
    <text evidence="11">The sequence shown here is derived from an EMBL/GenBank/DDBJ whole genome shotgun (WGS) entry which is preliminary data.</text>
</comment>
<organism evidence="11 12">
    <name type="scientific">Ilyodon furcidens</name>
    <name type="common">goldbreast splitfin</name>
    <dbReference type="NCBI Taxonomy" id="33524"/>
    <lineage>
        <taxon>Eukaryota</taxon>
        <taxon>Metazoa</taxon>
        <taxon>Chordata</taxon>
        <taxon>Craniata</taxon>
        <taxon>Vertebrata</taxon>
        <taxon>Euteleostomi</taxon>
        <taxon>Actinopterygii</taxon>
        <taxon>Neopterygii</taxon>
        <taxon>Teleostei</taxon>
        <taxon>Neoteleostei</taxon>
        <taxon>Acanthomorphata</taxon>
        <taxon>Ovalentaria</taxon>
        <taxon>Atherinomorphae</taxon>
        <taxon>Cyprinodontiformes</taxon>
        <taxon>Goodeidae</taxon>
        <taxon>Ilyodon</taxon>
    </lineage>
</organism>
<evidence type="ECO:0000256" key="6">
    <source>
        <dbReference type="ARBA" id="ARBA00022989"/>
    </source>
</evidence>
<dbReference type="EMBL" id="JAHRIQ010105544">
    <property type="protein sequence ID" value="MEQ2255533.1"/>
    <property type="molecule type" value="Genomic_DNA"/>
</dbReference>
<evidence type="ECO:0000256" key="2">
    <source>
        <dbReference type="ARBA" id="ARBA00022448"/>
    </source>
</evidence>
<keyword evidence="6 10" id="KW-1133">Transmembrane helix</keyword>
<feature type="compositionally biased region" description="Acidic residues" evidence="9">
    <location>
        <begin position="82"/>
        <end position="103"/>
    </location>
</feature>
<feature type="region of interest" description="Disordered" evidence="9">
    <location>
        <begin position="73"/>
        <end position="144"/>
    </location>
</feature>
<reference evidence="11 12" key="1">
    <citation type="submission" date="2021-06" db="EMBL/GenBank/DDBJ databases">
        <authorList>
            <person name="Palmer J.M."/>
        </authorList>
    </citation>
    <scope>NUCLEOTIDE SEQUENCE [LARGE SCALE GENOMIC DNA]</scope>
    <source>
        <strain evidence="12">if_2019</strain>
        <tissue evidence="11">Muscle</tissue>
    </source>
</reference>
<keyword evidence="8" id="KW-0676">Redox-active center</keyword>
<feature type="transmembrane region" description="Helical" evidence="10">
    <location>
        <begin position="27"/>
        <end position="56"/>
    </location>
</feature>
<dbReference type="InterPro" id="IPR052454">
    <property type="entry name" value="TMX_domain-containing"/>
</dbReference>
<keyword evidence="7" id="KW-1015">Disulfide bond</keyword>
<evidence type="ECO:0000313" key="11">
    <source>
        <dbReference type="EMBL" id="MEQ2255533.1"/>
    </source>
</evidence>
<dbReference type="PANTHER" id="PTHR46107:SF2">
    <property type="entry name" value="THIOREDOXIN-RELATED TRANSMEMBRANE PROTEIN 1"/>
    <property type="match status" value="1"/>
</dbReference>
<keyword evidence="4" id="KW-0256">Endoplasmic reticulum</keyword>
<evidence type="ECO:0000313" key="12">
    <source>
        <dbReference type="Proteomes" id="UP001482620"/>
    </source>
</evidence>
<protein>
    <recommendedName>
        <fullName evidence="13">Thioredoxin-related transmembrane protein 1</fullName>
    </recommendedName>
</protein>
<keyword evidence="12" id="KW-1185">Reference proteome</keyword>
<proteinExistence type="predicted"/>
<accession>A0ABV0VFN3</accession>
<keyword evidence="5" id="KW-0249">Electron transport</keyword>
<comment type="subcellular location">
    <subcellularLocation>
        <location evidence="1">Endoplasmic reticulum membrane</location>
        <topology evidence="1">Single-pass membrane protein</topology>
    </subcellularLocation>
</comment>
<gene>
    <name evidence="11" type="ORF">ILYODFUR_014871</name>
</gene>
<keyword evidence="2" id="KW-0813">Transport</keyword>
<evidence type="ECO:0008006" key="13">
    <source>
        <dbReference type="Google" id="ProtNLM"/>
    </source>
</evidence>
<evidence type="ECO:0000256" key="8">
    <source>
        <dbReference type="ARBA" id="ARBA00023284"/>
    </source>
</evidence>
<sequence>MVSRLKICCVFQRCHNYMTEQLGIPVWGSYVIFGLVTLFAGLTLGLLLVFIADYVFPSRRFSSHDYYQKKQAMEQARLIQNQDEDQEADGEEDDEDDEDEDQDGVWRKRRGSPEGRPEPKGQGYPDEALRKRVVGNREEDEEDS</sequence>
<evidence type="ECO:0000256" key="9">
    <source>
        <dbReference type="SAM" id="MobiDB-lite"/>
    </source>
</evidence>
<evidence type="ECO:0000256" key="1">
    <source>
        <dbReference type="ARBA" id="ARBA00004389"/>
    </source>
</evidence>